<name>A0A7K3WBH9_9ACTN</name>
<protein>
    <recommendedName>
        <fullName evidence="4">DUF11 domain-containing protein</fullName>
    </recommendedName>
</protein>
<reference evidence="2 3" key="1">
    <citation type="submission" date="2020-02" db="EMBL/GenBank/DDBJ databases">
        <title>The whole genome sequence of CPCC 205119.</title>
        <authorList>
            <person name="Jiang Z."/>
        </authorList>
    </citation>
    <scope>NUCLEOTIDE SEQUENCE [LARGE SCALE GENOMIC DNA]</scope>
    <source>
        <strain evidence="2 3">CPCC 205119</strain>
    </source>
</reference>
<keyword evidence="1" id="KW-0812">Transmembrane</keyword>
<evidence type="ECO:0000313" key="2">
    <source>
        <dbReference type="EMBL" id="NEL53734.1"/>
    </source>
</evidence>
<dbReference type="EMBL" id="JAAGWK010000009">
    <property type="protein sequence ID" value="NEL53734.1"/>
    <property type="molecule type" value="Genomic_DNA"/>
</dbReference>
<evidence type="ECO:0000313" key="3">
    <source>
        <dbReference type="Proteomes" id="UP000470470"/>
    </source>
</evidence>
<dbReference type="AlphaFoldDB" id="A0A7K3WBH9"/>
<accession>A0A7K3WBH9</accession>
<keyword evidence="1" id="KW-0472">Membrane</keyword>
<keyword evidence="1" id="KW-1133">Transmembrane helix</keyword>
<sequence>MQSHEGFDVLEGDPLGESWGHRWRSLSRGVRAGAVCLVAAAVLAAAVLGYRSWAAGRAADREVRLSVTLGVSSSSTTPLGGQVEYFVTVRNDGLRPTTVEELASVGSGMDISGSGPLRIEAADEALLPLSVLLTCDPAPAPDGTDAGAGPRTLAGQVSVVREDGGTTTSDVLILAPEPLLDAAATLCSARPELRSYQLSGPTVR</sequence>
<comment type="caution">
    <text evidence="2">The sequence shown here is derived from an EMBL/GenBank/DDBJ whole genome shotgun (WGS) entry which is preliminary data.</text>
</comment>
<keyword evidence="3" id="KW-1185">Reference proteome</keyword>
<evidence type="ECO:0000256" key="1">
    <source>
        <dbReference type="SAM" id="Phobius"/>
    </source>
</evidence>
<dbReference type="Proteomes" id="UP000470470">
    <property type="component" value="Unassembled WGS sequence"/>
</dbReference>
<gene>
    <name evidence="2" type="ORF">G1H19_06925</name>
</gene>
<dbReference type="RefSeq" id="WP_152728361.1">
    <property type="nucleotide sequence ID" value="NZ_JAABOZ010000002.1"/>
</dbReference>
<organism evidence="2 3">
    <name type="scientific">Goekera deserti</name>
    <dbReference type="NCBI Taxonomy" id="2497753"/>
    <lineage>
        <taxon>Bacteria</taxon>
        <taxon>Bacillati</taxon>
        <taxon>Actinomycetota</taxon>
        <taxon>Actinomycetes</taxon>
        <taxon>Geodermatophilales</taxon>
        <taxon>Geodermatophilaceae</taxon>
        <taxon>Goekera</taxon>
    </lineage>
</organism>
<evidence type="ECO:0008006" key="4">
    <source>
        <dbReference type="Google" id="ProtNLM"/>
    </source>
</evidence>
<proteinExistence type="predicted"/>
<feature type="transmembrane region" description="Helical" evidence="1">
    <location>
        <begin position="29"/>
        <end position="50"/>
    </location>
</feature>